<keyword evidence="3" id="KW-1185">Reference proteome</keyword>
<sequence>MAPSDNGGRRHHRRGHGTRRALRREAPSTVALLADEADFAAMRRYTSFGFDDHRSYLRQAEGLLQDLAARELHTTVALFDPAEYAEYCADAGLDPDSPGSRTRYVAEVAAAGGTVPYTGQPVRDLLPELLRAVTRRATADTATGLLLRAGDCPDCGEDLGEAALRRAGLLLTRLLEAAGPGDHHLVCSVATRRGSLTAALSATVPAGADGSAGPPLAGEEEALVFGTVLAAGIATGGPAGLVMRTSPDGRPDALRGWALDDDGWLRPLSEAEVFAAYCTDVFTGEPVPPEHGVEYRGGFPLPRPEQEE</sequence>
<organism evidence="2 3">
    <name type="scientific">Streptomyces pactum</name>
    <dbReference type="NCBI Taxonomy" id="68249"/>
    <lineage>
        <taxon>Bacteria</taxon>
        <taxon>Bacillati</taxon>
        <taxon>Actinomycetota</taxon>
        <taxon>Actinomycetes</taxon>
        <taxon>Kitasatosporales</taxon>
        <taxon>Streptomycetaceae</taxon>
        <taxon>Streptomyces</taxon>
    </lineage>
</organism>
<evidence type="ECO:0000313" key="2">
    <source>
        <dbReference type="EMBL" id="MBH5333762.1"/>
    </source>
</evidence>
<accession>A0ABS0NF05</accession>
<evidence type="ECO:0000313" key="3">
    <source>
        <dbReference type="Proteomes" id="UP000807371"/>
    </source>
</evidence>
<dbReference type="Proteomes" id="UP000807371">
    <property type="component" value="Unassembled WGS sequence"/>
</dbReference>
<comment type="caution">
    <text evidence="2">The sequence shown here is derived from an EMBL/GenBank/DDBJ whole genome shotgun (WGS) entry which is preliminary data.</text>
</comment>
<dbReference type="EMBL" id="JACYXC010000001">
    <property type="protein sequence ID" value="MBH5333762.1"/>
    <property type="molecule type" value="Genomic_DNA"/>
</dbReference>
<reference evidence="2 3" key="1">
    <citation type="submission" date="2020-09" db="EMBL/GenBank/DDBJ databases">
        <title>Biosynthesis of the nuclear factor of activated T cells inhibitor NFAT-133 and its congeners in Streptomyces pactum.</title>
        <authorList>
            <person name="Zhou W."/>
            <person name="Posri P."/>
            <person name="Abugrain M.E."/>
            <person name="Weisberg A.J."/>
            <person name="Chang J.H."/>
            <person name="Mahmud T."/>
        </authorList>
    </citation>
    <scope>NUCLEOTIDE SEQUENCE [LARGE SCALE GENOMIC DNA]</scope>
    <source>
        <strain evidence="2 3">ATCC 27456</strain>
    </source>
</reference>
<dbReference type="RefSeq" id="WP_197991745.1">
    <property type="nucleotide sequence ID" value="NZ_JACYXC010000001.1"/>
</dbReference>
<feature type="region of interest" description="Disordered" evidence="1">
    <location>
        <begin position="1"/>
        <end position="26"/>
    </location>
</feature>
<evidence type="ECO:0000256" key="1">
    <source>
        <dbReference type="SAM" id="MobiDB-lite"/>
    </source>
</evidence>
<protein>
    <submittedName>
        <fullName evidence="2">Uncharacterized protein</fullName>
    </submittedName>
</protein>
<proteinExistence type="predicted"/>
<gene>
    <name evidence="2" type="ORF">IHE55_02660</name>
</gene>
<feature type="compositionally biased region" description="Basic residues" evidence="1">
    <location>
        <begin position="9"/>
        <end position="22"/>
    </location>
</feature>
<feature type="region of interest" description="Disordered" evidence="1">
    <location>
        <begin position="289"/>
        <end position="308"/>
    </location>
</feature>
<name>A0ABS0NF05_9ACTN</name>